<evidence type="ECO:0000256" key="4">
    <source>
        <dbReference type="ARBA" id="ARBA00022722"/>
    </source>
</evidence>
<keyword evidence="4" id="KW-0540">Nuclease</keyword>
<keyword evidence="6" id="KW-0255">Endonuclease</keyword>
<dbReference type="SUPFAM" id="SSF53098">
    <property type="entry name" value="Ribonuclease H-like"/>
    <property type="match status" value="1"/>
</dbReference>
<feature type="domain" description="RNase H type-1" evidence="8">
    <location>
        <begin position="98"/>
        <end position="266"/>
    </location>
</feature>
<dbReference type="PROSITE" id="PS50879">
    <property type="entry name" value="RNASE_H_1"/>
    <property type="match status" value="1"/>
</dbReference>
<dbReference type="InterPro" id="IPR036397">
    <property type="entry name" value="RNaseH_sf"/>
</dbReference>
<evidence type="ECO:0000256" key="5">
    <source>
        <dbReference type="ARBA" id="ARBA00022723"/>
    </source>
</evidence>
<sequence>MSGYPYKNPFVGGYRITEPAELYVNPRPAATETSKVSYKAHAVICHAIANGQGAPTYIPKIEEFTPIPADISPQEMFKAESVYTWKGIPRNRFRSLKDNHHILIYTDGACSNNGKENAAAGCAFYYRPPGLKLSGEQTTGVVSFRLEDTGPNGIPSLQTSVRAELRAVIAALQYRPWYDPWCEMCSRVVIATDSEYVVKGVTSWVRTWIQNGWRISKGKLASNRDLWEELLEVLRTLELNDLEVQFWRIPREWNRVADKGAKAAAKMPRVADYVK</sequence>
<evidence type="ECO:0000256" key="1">
    <source>
        <dbReference type="ARBA" id="ARBA00000077"/>
    </source>
</evidence>
<comment type="catalytic activity">
    <reaction evidence="1">
        <text>Endonucleolytic cleavage to 5'-phosphomonoester.</text>
        <dbReference type="EC" id="3.1.26.4"/>
    </reaction>
</comment>
<dbReference type="EC" id="3.1.26.4" evidence="3"/>
<dbReference type="GO" id="GO:0043137">
    <property type="term" value="P:DNA replication, removal of RNA primer"/>
    <property type="evidence" value="ECO:0007669"/>
    <property type="project" value="TreeGrafter"/>
</dbReference>
<evidence type="ECO:0000313" key="9">
    <source>
        <dbReference type="EMBL" id="KAK6521140.1"/>
    </source>
</evidence>
<dbReference type="InterPro" id="IPR002156">
    <property type="entry name" value="RNaseH_domain"/>
</dbReference>
<name>A0AAN8NND2_9PEZI</name>
<evidence type="ECO:0000256" key="3">
    <source>
        <dbReference type="ARBA" id="ARBA00012180"/>
    </source>
</evidence>
<dbReference type="Pfam" id="PF00075">
    <property type="entry name" value="RNase_H"/>
    <property type="match status" value="1"/>
</dbReference>
<dbReference type="Proteomes" id="UP001307849">
    <property type="component" value="Unassembled WGS sequence"/>
</dbReference>
<evidence type="ECO:0000313" key="10">
    <source>
        <dbReference type="Proteomes" id="UP001307849"/>
    </source>
</evidence>
<gene>
    <name evidence="9" type="ORF">TWF506_001371</name>
</gene>
<dbReference type="CDD" id="cd13934">
    <property type="entry name" value="RNase_H_Dikarya_like"/>
    <property type="match status" value="1"/>
</dbReference>
<accession>A0AAN8NND2</accession>
<comment type="similarity">
    <text evidence="2">Belongs to the RNase H family.</text>
</comment>
<dbReference type="EMBL" id="JAVHJM010000001">
    <property type="protein sequence ID" value="KAK6521140.1"/>
    <property type="molecule type" value="Genomic_DNA"/>
</dbReference>
<evidence type="ECO:0000259" key="8">
    <source>
        <dbReference type="PROSITE" id="PS50879"/>
    </source>
</evidence>
<dbReference type="InterPro" id="IPR050092">
    <property type="entry name" value="RNase_H"/>
</dbReference>
<dbReference type="GO" id="GO:0003676">
    <property type="term" value="F:nucleic acid binding"/>
    <property type="evidence" value="ECO:0007669"/>
    <property type="project" value="InterPro"/>
</dbReference>
<proteinExistence type="inferred from homology"/>
<evidence type="ECO:0000256" key="2">
    <source>
        <dbReference type="ARBA" id="ARBA00005300"/>
    </source>
</evidence>
<reference evidence="9 10" key="1">
    <citation type="submission" date="2019-10" db="EMBL/GenBank/DDBJ databases">
        <authorList>
            <person name="Palmer J.M."/>
        </authorList>
    </citation>
    <scope>NUCLEOTIDE SEQUENCE [LARGE SCALE GENOMIC DNA]</scope>
    <source>
        <strain evidence="9 10">TWF506</strain>
    </source>
</reference>
<dbReference type="PANTHER" id="PTHR10642:SF26">
    <property type="entry name" value="RIBONUCLEASE H1"/>
    <property type="match status" value="1"/>
</dbReference>
<protein>
    <recommendedName>
        <fullName evidence="3">ribonuclease H</fullName>
        <ecNumber evidence="3">3.1.26.4</ecNumber>
    </recommendedName>
</protein>
<dbReference type="GO" id="GO:0004523">
    <property type="term" value="F:RNA-DNA hybrid ribonuclease activity"/>
    <property type="evidence" value="ECO:0007669"/>
    <property type="project" value="UniProtKB-EC"/>
</dbReference>
<dbReference type="GO" id="GO:0046872">
    <property type="term" value="F:metal ion binding"/>
    <property type="evidence" value="ECO:0007669"/>
    <property type="project" value="UniProtKB-KW"/>
</dbReference>
<keyword evidence="5" id="KW-0479">Metal-binding</keyword>
<keyword evidence="7" id="KW-0378">Hydrolase</keyword>
<organism evidence="9 10">
    <name type="scientific">Arthrobotrys conoides</name>
    <dbReference type="NCBI Taxonomy" id="74498"/>
    <lineage>
        <taxon>Eukaryota</taxon>
        <taxon>Fungi</taxon>
        <taxon>Dikarya</taxon>
        <taxon>Ascomycota</taxon>
        <taxon>Pezizomycotina</taxon>
        <taxon>Orbiliomycetes</taxon>
        <taxon>Orbiliales</taxon>
        <taxon>Orbiliaceae</taxon>
        <taxon>Arthrobotrys</taxon>
    </lineage>
</organism>
<dbReference type="PANTHER" id="PTHR10642">
    <property type="entry name" value="RIBONUCLEASE H1"/>
    <property type="match status" value="1"/>
</dbReference>
<evidence type="ECO:0000256" key="6">
    <source>
        <dbReference type="ARBA" id="ARBA00022759"/>
    </source>
</evidence>
<dbReference type="InterPro" id="IPR012337">
    <property type="entry name" value="RNaseH-like_sf"/>
</dbReference>
<comment type="caution">
    <text evidence="9">The sequence shown here is derived from an EMBL/GenBank/DDBJ whole genome shotgun (WGS) entry which is preliminary data.</text>
</comment>
<dbReference type="Gene3D" id="3.30.420.10">
    <property type="entry name" value="Ribonuclease H-like superfamily/Ribonuclease H"/>
    <property type="match status" value="1"/>
</dbReference>
<evidence type="ECO:0000256" key="7">
    <source>
        <dbReference type="ARBA" id="ARBA00022801"/>
    </source>
</evidence>
<keyword evidence="10" id="KW-1185">Reference proteome</keyword>
<dbReference type="AlphaFoldDB" id="A0AAN8NND2"/>